<reference evidence="8" key="1">
    <citation type="submission" date="2019-03" db="EMBL/GenBank/DDBJ databases">
        <title>Lake Tanganyika Metagenome-Assembled Genomes (MAGs).</title>
        <authorList>
            <person name="Tran P."/>
        </authorList>
    </citation>
    <scope>NUCLEOTIDE SEQUENCE</scope>
    <source>
        <strain evidence="8">K_DeepCast_65m_m2_066</strain>
    </source>
</reference>
<dbReference type="GO" id="GO:0071973">
    <property type="term" value="P:bacterial-type flagellum-dependent cell motility"/>
    <property type="evidence" value="ECO:0007669"/>
    <property type="project" value="TreeGrafter"/>
</dbReference>
<dbReference type="GO" id="GO:0009421">
    <property type="term" value="C:bacterial-type flagellum filament cap"/>
    <property type="evidence" value="ECO:0007669"/>
    <property type="project" value="InterPro"/>
</dbReference>
<keyword evidence="5" id="KW-0964">Secreted</keyword>
<proteinExistence type="inferred from homology"/>
<protein>
    <recommendedName>
        <fullName evidence="5">Flagellar hook-associated protein 2</fullName>
        <shortName evidence="5">HAP2</shortName>
    </recommendedName>
    <alternativeName>
        <fullName evidence="5">Flagellar cap protein</fullName>
    </alternativeName>
</protein>
<accession>A0A938B1Q6</accession>
<keyword evidence="4 5" id="KW-0975">Bacterial flagellum</keyword>
<comment type="caution">
    <text evidence="8">The sequence shown here is derived from an EMBL/GenBank/DDBJ whole genome shotgun (WGS) entry which is preliminary data.</text>
</comment>
<gene>
    <name evidence="8" type="ORF">FJZ47_05105</name>
</gene>
<sequence>MAVDTISGLGVGSNLDLQGTLDKLRQIDQAAIKAMQDRGVKAKAQLVAFDGANAKFLAAASHALSLSLGSNFLTRQVSSSDESVATATAALGLPTGSHDVDVVRLATKSSFQSAGVATADTAVTTTDATFAYKLGANGTTINVAVSANTTLTQLAEQINTATDNPGVTARVINAGSGTTPFRLVLSAKNTGEDHRISVITPLADLAFTEQQGASGASLNAALTVDGITYERQKNSGLTDVLQGVTLTLKDTGTSTLQISASTDTIRDDLKGLVTTLQEALQDLRTKTSYDQDSKTFGDLATSGALQRVPSELSELLGRKIATGGGITSLFDLGLEFSRDGSITLNESKLNTALTEHAEDVKTLLAGTETVTGLGTLLTDALSRVTQKGSGIIATGKEATQAQIDRLDETISASTARLNRRYDTLAKQFAALDAYAARQQQQSNYLGNIISSFNNSKTS</sequence>
<comment type="subunit">
    <text evidence="2 5">Homopentamer.</text>
</comment>
<evidence type="ECO:0000256" key="3">
    <source>
        <dbReference type="ARBA" id="ARBA00023054"/>
    </source>
</evidence>
<dbReference type="PANTHER" id="PTHR30288">
    <property type="entry name" value="FLAGELLAR CAP/ASSEMBLY PROTEIN FLID"/>
    <property type="match status" value="1"/>
</dbReference>
<evidence type="ECO:0000256" key="1">
    <source>
        <dbReference type="ARBA" id="ARBA00009764"/>
    </source>
</evidence>
<evidence type="ECO:0000256" key="5">
    <source>
        <dbReference type="RuleBase" id="RU362066"/>
    </source>
</evidence>
<dbReference type="Pfam" id="PF07195">
    <property type="entry name" value="FliD_C"/>
    <property type="match status" value="1"/>
</dbReference>
<dbReference type="GO" id="GO:0009424">
    <property type="term" value="C:bacterial-type flagellum hook"/>
    <property type="evidence" value="ECO:0007669"/>
    <property type="project" value="UniProtKB-UniRule"/>
</dbReference>
<name>A0A938B1Q6_UNCTE</name>
<dbReference type="EMBL" id="VGLS01000103">
    <property type="protein sequence ID" value="MBM3223169.1"/>
    <property type="molecule type" value="Genomic_DNA"/>
</dbReference>
<comment type="similarity">
    <text evidence="1 5">Belongs to the FliD family.</text>
</comment>
<dbReference type="InterPro" id="IPR003481">
    <property type="entry name" value="FliD_N"/>
</dbReference>
<dbReference type="InterPro" id="IPR040026">
    <property type="entry name" value="FliD"/>
</dbReference>
<comment type="function">
    <text evidence="5">Required for morphogenesis and for the elongation of the flagellar filament by facilitating polymerization of the flagellin monomers at the tip of growing filament. Forms a capping structure, which prevents flagellin subunits (transported through the central channel of the flagellum) from leaking out without polymerization at the distal end.</text>
</comment>
<dbReference type="GO" id="GO:0007155">
    <property type="term" value="P:cell adhesion"/>
    <property type="evidence" value="ECO:0007669"/>
    <property type="project" value="InterPro"/>
</dbReference>
<dbReference type="PANTHER" id="PTHR30288:SF0">
    <property type="entry name" value="FLAGELLAR HOOK-ASSOCIATED PROTEIN 2"/>
    <property type="match status" value="1"/>
</dbReference>
<dbReference type="Pfam" id="PF02465">
    <property type="entry name" value="FliD_N"/>
    <property type="match status" value="1"/>
</dbReference>
<evidence type="ECO:0000313" key="9">
    <source>
        <dbReference type="Proteomes" id="UP000712673"/>
    </source>
</evidence>
<comment type="subcellular location">
    <subcellularLocation>
        <location evidence="5">Secreted</location>
    </subcellularLocation>
    <subcellularLocation>
        <location evidence="5">Bacterial flagellum</location>
    </subcellularLocation>
</comment>
<dbReference type="InterPro" id="IPR010810">
    <property type="entry name" value="Flagellin_hook_IN_motif"/>
</dbReference>
<dbReference type="InterPro" id="IPR010809">
    <property type="entry name" value="FliD_C"/>
</dbReference>
<evidence type="ECO:0000313" key="8">
    <source>
        <dbReference type="EMBL" id="MBM3223169.1"/>
    </source>
</evidence>
<dbReference type="Proteomes" id="UP000712673">
    <property type="component" value="Unassembled WGS sequence"/>
</dbReference>
<organism evidence="8 9">
    <name type="scientific">Tectimicrobiota bacterium</name>
    <dbReference type="NCBI Taxonomy" id="2528274"/>
    <lineage>
        <taxon>Bacteria</taxon>
        <taxon>Pseudomonadati</taxon>
        <taxon>Nitrospinota/Tectimicrobiota group</taxon>
        <taxon>Candidatus Tectimicrobiota</taxon>
    </lineage>
</organism>
<keyword evidence="3" id="KW-0175">Coiled coil</keyword>
<dbReference type="AlphaFoldDB" id="A0A938B1Q6"/>
<evidence type="ECO:0000256" key="4">
    <source>
        <dbReference type="ARBA" id="ARBA00023143"/>
    </source>
</evidence>
<evidence type="ECO:0000259" key="7">
    <source>
        <dbReference type="Pfam" id="PF07195"/>
    </source>
</evidence>
<feature type="domain" description="Flagellar hook-associated protein 2 N-terminal" evidence="6">
    <location>
        <begin position="13"/>
        <end position="108"/>
    </location>
</feature>
<evidence type="ECO:0000256" key="2">
    <source>
        <dbReference type="ARBA" id="ARBA00011255"/>
    </source>
</evidence>
<evidence type="ECO:0000259" key="6">
    <source>
        <dbReference type="Pfam" id="PF02465"/>
    </source>
</evidence>
<dbReference type="GO" id="GO:0005576">
    <property type="term" value="C:extracellular region"/>
    <property type="evidence" value="ECO:0007669"/>
    <property type="project" value="UniProtKB-SubCell"/>
</dbReference>
<feature type="domain" description="Flagellar hook-associated protein 2 C-terminal" evidence="7">
    <location>
        <begin position="219"/>
        <end position="437"/>
    </location>
</feature>
<dbReference type="Pfam" id="PF07196">
    <property type="entry name" value="Flagellin_IN"/>
    <property type="match status" value="1"/>
</dbReference>